<evidence type="ECO:0000256" key="4">
    <source>
        <dbReference type="ARBA" id="ARBA00022989"/>
    </source>
</evidence>
<feature type="transmembrane region" description="Helical" evidence="6">
    <location>
        <begin position="335"/>
        <end position="356"/>
    </location>
</feature>
<evidence type="ECO:0000256" key="5">
    <source>
        <dbReference type="ARBA" id="ARBA00023136"/>
    </source>
</evidence>
<feature type="transmembrane region" description="Helical" evidence="6">
    <location>
        <begin position="120"/>
        <end position="139"/>
    </location>
</feature>
<keyword evidence="2" id="KW-1003">Cell membrane</keyword>
<feature type="transmembrane region" description="Helical" evidence="6">
    <location>
        <begin position="401"/>
        <end position="420"/>
    </location>
</feature>
<feature type="transmembrane region" description="Helical" evidence="6">
    <location>
        <begin position="83"/>
        <end position="108"/>
    </location>
</feature>
<name>A0A930UBY8_9FLAO</name>
<proteinExistence type="predicted"/>
<feature type="transmembrane region" description="Helical" evidence="6">
    <location>
        <begin position="151"/>
        <end position="172"/>
    </location>
</feature>
<dbReference type="AlphaFoldDB" id="A0A930UBY8"/>
<dbReference type="PANTHER" id="PTHR30250">
    <property type="entry name" value="PST FAMILY PREDICTED COLANIC ACID TRANSPORTER"/>
    <property type="match status" value="1"/>
</dbReference>
<keyword evidence="3 6" id="KW-0812">Transmembrane</keyword>
<evidence type="ECO:0000313" key="7">
    <source>
        <dbReference type="EMBL" id="MBF2707575.1"/>
    </source>
</evidence>
<evidence type="ECO:0000256" key="3">
    <source>
        <dbReference type="ARBA" id="ARBA00022692"/>
    </source>
</evidence>
<organism evidence="7 8">
    <name type="scientific">Flavobacterium soyangense</name>
    <dbReference type="NCBI Taxonomy" id="2023265"/>
    <lineage>
        <taxon>Bacteria</taxon>
        <taxon>Pseudomonadati</taxon>
        <taxon>Bacteroidota</taxon>
        <taxon>Flavobacteriia</taxon>
        <taxon>Flavobacteriales</taxon>
        <taxon>Flavobacteriaceae</taxon>
        <taxon>Flavobacterium</taxon>
    </lineage>
</organism>
<dbReference type="Proteomes" id="UP000646211">
    <property type="component" value="Unassembled WGS sequence"/>
</dbReference>
<evidence type="ECO:0000256" key="1">
    <source>
        <dbReference type="ARBA" id="ARBA00004651"/>
    </source>
</evidence>
<keyword evidence="5 6" id="KW-0472">Membrane</keyword>
<dbReference type="EMBL" id="JADHEC010000004">
    <property type="protein sequence ID" value="MBF2707575.1"/>
    <property type="molecule type" value="Genomic_DNA"/>
</dbReference>
<accession>A0A930UBY8</accession>
<comment type="subcellular location">
    <subcellularLocation>
        <location evidence="1">Cell membrane</location>
        <topology evidence="1">Multi-pass membrane protein</topology>
    </subcellularLocation>
</comment>
<keyword evidence="8" id="KW-1185">Reference proteome</keyword>
<feature type="transmembrane region" description="Helical" evidence="6">
    <location>
        <begin position="178"/>
        <end position="199"/>
    </location>
</feature>
<comment type="caution">
    <text evidence="7">The sequence shown here is derived from an EMBL/GenBank/DDBJ whole genome shotgun (WGS) entry which is preliminary data.</text>
</comment>
<protein>
    <recommendedName>
        <fullName evidence="9">Polysaccharide biosynthesis protein C-terminal domain-containing protein</fullName>
    </recommendedName>
</protein>
<evidence type="ECO:0000313" key="8">
    <source>
        <dbReference type="Proteomes" id="UP000646211"/>
    </source>
</evidence>
<reference evidence="7" key="1">
    <citation type="submission" date="2020-11" db="EMBL/GenBank/DDBJ databases">
        <title>Genome of Flavobacterium soyangense.</title>
        <authorList>
            <person name="Liu Q."/>
            <person name="Xin Y.-H."/>
        </authorList>
    </citation>
    <scope>NUCLEOTIDE SEQUENCE</scope>
    <source>
        <strain evidence="7">CGMCC 1.13493</strain>
    </source>
</reference>
<feature type="transmembrane region" description="Helical" evidence="6">
    <location>
        <begin position="302"/>
        <end position="323"/>
    </location>
</feature>
<evidence type="ECO:0000256" key="2">
    <source>
        <dbReference type="ARBA" id="ARBA00022475"/>
    </source>
</evidence>
<feature type="transmembrane region" description="Helical" evidence="6">
    <location>
        <begin position="45"/>
        <end position="62"/>
    </location>
</feature>
<dbReference type="InterPro" id="IPR050833">
    <property type="entry name" value="Poly_Biosynth_Transport"/>
</dbReference>
<gene>
    <name evidence="7" type="ORF">IR213_03055</name>
</gene>
<dbReference type="PANTHER" id="PTHR30250:SF11">
    <property type="entry name" value="O-ANTIGEN TRANSPORTER-RELATED"/>
    <property type="match status" value="1"/>
</dbReference>
<feature type="transmembrane region" description="Helical" evidence="6">
    <location>
        <begin position="377"/>
        <end position="395"/>
    </location>
</feature>
<dbReference type="GO" id="GO:0005886">
    <property type="term" value="C:plasma membrane"/>
    <property type="evidence" value="ECO:0007669"/>
    <property type="project" value="UniProtKB-SubCell"/>
</dbReference>
<keyword evidence="4 6" id="KW-1133">Transmembrane helix</keyword>
<evidence type="ECO:0000256" key="6">
    <source>
        <dbReference type="SAM" id="Phobius"/>
    </source>
</evidence>
<sequence>MKKLKKIVREDNFLSLTGNMVIAILGIAGFALLTRSLSLEVFGQWVLFITAGSFVEMFRFGITNTGLIRYLSGADDASRVKLIGSNALIGFGATVLIAIVLIVCNLIFKEAIGNSGYSLFFKWYPLLAFLNLPWNNALVVLQADRKYGKILVIKAINSGAFFLVLLVNFFFLDMTLTQLVFALLIINAFTSFISIIAGWDGTKHITSATAETNKTLLHFGKYTTFTLIGTNLLRSADVLIISLSPLGNAAVALYSIPLKLTELQQIPLRSFVATAFPKMSKASVHHQIEEVKDLFYSYAGALTYLFVFISLFTFVFAEFFVFLLSGNQYLKTDPITGFNVVNIVRVFSIYGLLLPIDRMTGIGLDSINKPKINALKVFFMVLANVIGDLIAIFIFKSLLLVAVASILFTVIGIWMGMYFLDKELTLSYREIFSSGLDFYSTLINKATNNRYESYFKVHKKVN</sequence>
<feature type="transmembrane region" description="Helical" evidence="6">
    <location>
        <begin position="12"/>
        <end position="33"/>
    </location>
</feature>
<dbReference type="RefSeq" id="WP_194310840.1">
    <property type="nucleotide sequence ID" value="NZ_JADHEC010000004.1"/>
</dbReference>
<evidence type="ECO:0008006" key="9">
    <source>
        <dbReference type="Google" id="ProtNLM"/>
    </source>
</evidence>